<dbReference type="RefSeq" id="WP_390272776.1">
    <property type="nucleotide sequence ID" value="NZ_JBHRSA010000046.1"/>
</dbReference>
<proteinExistence type="predicted"/>
<comment type="caution">
    <text evidence="1">The sequence shown here is derived from an EMBL/GenBank/DDBJ whole genome shotgun (WGS) entry which is preliminary data.</text>
</comment>
<organism evidence="1 2">
    <name type="scientific">Virgibacillus xinjiangensis</name>
    <dbReference type="NCBI Taxonomy" id="393090"/>
    <lineage>
        <taxon>Bacteria</taxon>
        <taxon>Bacillati</taxon>
        <taxon>Bacillota</taxon>
        <taxon>Bacilli</taxon>
        <taxon>Bacillales</taxon>
        <taxon>Bacillaceae</taxon>
        <taxon>Virgibacillus</taxon>
    </lineage>
</organism>
<keyword evidence="2" id="KW-1185">Reference proteome</keyword>
<evidence type="ECO:0008006" key="3">
    <source>
        <dbReference type="Google" id="ProtNLM"/>
    </source>
</evidence>
<dbReference type="EMBL" id="JBHRSA010000046">
    <property type="protein sequence ID" value="MFC3040954.1"/>
    <property type="molecule type" value="Genomic_DNA"/>
</dbReference>
<reference evidence="2" key="1">
    <citation type="journal article" date="2019" name="Int. J. Syst. Evol. Microbiol.">
        <title>The Global Catalogue of Microorganisms (GCM) 10K type strain sequencing project: providing services to taxonomists for standard genome sequencing and annotation.</title>
        <authorList>
            <consortium name="The Broad Institute Genomics Platform"/>
            <consortium name="The Broad Institute Genome Sequencing Center for Infectious Disease"/>
            <person name="Wu L."/>
            <person name="Ma J."/>
        </authorList>
    </citation>
    <scope>NUCLEOTIDE SEQUENCE [LARGE SCALE GENOMIC DNA]</scope>
    <source>
        <strain evidence="2">KCTC 13128</strain>
    </source>
</reference>
<protein>
    <recommendedName>
        <fullName evidence="3">Secreted protein</fullName>
    </recommendedName>
</protein>
<evidence type="ECO:0000313" key="1">
    <source>
        <dbReference type="EMBL" id="MFC3040954.1"/>
    </source>
</evidence>
<feature type="non-terminal residue" evidence="1">
    <location>
        <position position="1"/>
    </location>
</feature>
<evidence type="ECO:0000313" key="2">
    <source>
        <dbReference type="Proteomes" id="UP001595279"/>
    </source>
</evidence>
<accession>A0ABV7CWW4</accession>
<dbReference type="Proteomes" id="UP001595279">
    <property type="component" value="Unassembled WGS sequence"/>
</dbReference>
<sequence>LLEKTSCFFLTYWLFCSVFKEQIVSVVFEATFILYQLGISLSTTFLSYFISKAEVVAPLNGDLNNISCFSSKSQQLILFFVADNAFCRFLSEQRYLIYHVSFDKASLF</sequence>
<gene>
    <name evidence="1" type="ORF">ACFOGI_11950</name>
</gene>
<name>A0ABV7CWW4_9BACI</name>